<comment type="caution">
    <text evidence="2">The sequence shown here is derived from an EMBL/GenBank/DDBJ whole genome shotgun (WGS) entry which is preliminary data.</text>
</comment>
<sequence>MVYTLMRLGLLVGAFAIVVGVWSLVADDVPVVWAIVIAFLISGIASFFVLNPQREQFAAKVDARASRAAAKFEERRAKEDGEE</sequence>
<name>A0ABP4EIR7_9ACTN</name>
<gene>
    <name evidence="2" type="ORF">GCM10009668_35510</name>
</gene>
<dbReference type="EMBL" id="BAAALG010000013">
    <property type="protein sequence ID" value="GAA1111259.1"/>
    <property type="molecule type" value="Genomic_DNA"/>
</dbReference>
<proteinExistence type="predicted"/>
<accession>A0ABP4EIR7</accession>
<feature type="transmembrane region" description="Helical" evidence="1">
    <location>
        <begin position="7"/>
        <end position="25"/>
    </location>
</feature>
<reference evidence="3" key="1">
    <citation type="journal article" date="2019" name="Int. J. Syst. Evol. Microbiol.">
        <title>The Global Catalogue of Microorganisms (GCM) 10K type strain sequencing project: providing services to taxonomists for standard genome sequencing and annotation.</title>
        <authorList>
            <consortium name="The Broad Institute Genomics Platform"/>
            <consortium name="The Broad Institute Genome Sequencing Center for Infectious Disease"/>
            <person name="Wu L."/>
            <person name="Ma J."/>
        </authorList>
    </citation>
    <scope>NUCLEOTIDE SEQUENCE [LARGE SCALE GENOMIC DNA]</scope>
    <source>
        <strain evidence="3">JCM 13008</strain>
    </source>
</reference>
<keyword evidence="1" id="KW-0472">Membrane</keyword>
<keyword evidence="3" id="KW-1185">Reference proteome</keyword>
<dbReference type="InterPro" id="IPR025323">
    <property type="entry name" value="DUF4229"/>
</dbReference>
<dbReference type="Pfam" id="PF14012">
    <property type="entry name" value="DUF4229"/>
    <property type="match status" value="1"/>
</dbReference>
<feature type="transmembrane region" description="Helical" evidence="1">
    <location>
        <begin position="31"/>
        <end position="50"/>
    </location>
</feature>
<keyword evidence="1" id="KW-1133">Transmembrane helix</keyword>
<protein>
    <recommendedName>
        <fullName evidence="4">DUF4229 domain-containing protein</fullName>
    </recommendedName>
</protein>
<evidence type="ECO:0000313" key="2">
    <source>
        <dbReference type="EMBL" id="GAA1111259.1"/>
    </source>
</evidence>
<evidence type="ECO:0000256" key="1">
    <source>
        <dbReference type="SAM" id="Phobius"/>
    </source>
</evidence>
<organism evidence="2 3">
    <name type="scientific">Nocardioides dubius</name>
    <dbReference type="NCBI Taxonomy" id="317019"/>
    <lineage>
        <taxon>Bacteria</taxon>
        <taxon>Bacillati</taxon>
        <taxon>Actinomycetota</taxon>
        <taxon>Actinomycetes</taxon>
        <taxon>Propionibacteriales</taxon>
        <taxon>Nocardioidaceae</taxon>
        <taxon>Nocardioides</taxon>
    </lineage>
</organism>
<evidence type="ECO:0008006" key="4">
    <source>
        <dbReference type="Google" id="ProtNLM"/>
    </source>
</evidence>
<keyword evidence="1" id="KW-0812">Transmembrane</keyword>
<dbReference type="Proteomes" id="UP001501581">
    <property type="component" value="Unassembled WGS sequence"/>
</dbReference>
<evidence type="ECO:0000313" key="3">
    <source>
        <dbReference type="Proteomes" id="UP001501581"/>
    </source>
</evidence>